<dbReference type="Pfam" id="PF01541">
    <property type="entry name" value="GIY-YIG"/>
    <property type="match status" value="1"/>
</dbReference>
<comment type="similarity">
    <text evidence="1">Belongs to the UPF0213 family.</text>
</comment>
<sequence>MTEYNYYVYILASSKNGTLYIGITNDLIRRLYEHKNNLVKGFTSKYKVHNLVYFEETDDIAEAIRREKQLKGWNRKWKIALIEKDNPNWDDLSKEWF</sequence>
<evidence type="ECO:0000256" key="1">
    <source>
        <dbReference type="ARBA" id="ARBA00007435"/>
    </source>
</evidence>
<feature type="domain" description="GIY-YIG" evidence="2">
    <location>
        <begin position="4"/>
        <end position="80"/>
    </location>
</feature>
<dbReference type="AlphaFoldDB" id="A0A0G1BQC0"/>
<evidence type="ECO:0000259" key="2">
    <source>
        <dbReference type="PROSITE" id="PS50164"/>
    </source>
</evidence>
<dbReference type="SMART" id="SM00465">
    <property type="entry name" value="GIYc"/>
    <property type="match status" value="1"/>
</dbReference>
<keyword evidence="3" id="KW-0255">Endonuclease</keyword>
<dbReference type="InterPro" id="IPR050190">
    <property type="entry name" value="UPF0213_domain"/>
</dbReference>
<dbReference type="EMBL" id="LCCW01000059">
    <property type="protein sequence ID" value="KKS39668.1"/>
    <property type="molecule type" value="Genomic_DNA"/>
</dbReference>
<comment type="caution">
    <text evidence="3">The sequence shown here is derived from an EMBL/GenBank/DDBJ whole genome shotgun (WGS) entry which is preliminary data.</text>
</comment>
<dbReference type="PANTHER" id="PTHR34477:SF5">
    <property type="entry name" value="BSL5627 PROTEIN"/>
    <property type="match status" value="1"/>
</dbReference>
<dbReference type="CDD" id="cd10448">
    <property type="entry name" value="GIY-YIG_unchar_3"/>
    <property type="match status" value="1"/>
</dbReference>
<dbReference type="InterPro" id="IPR035901">
    <property type="entry name" value="GIY-YIG_endonuc_sf"/>
</dbReference>
<evidence type="ECO:0000313" key="4">
    <source>
        <dbReference type="Proteomes" id="UP000034516"/>
    </source>
</evidence>
<dbReference type="PANTHER" id="PTHR34477">
    <property type="entry name" value="UPF0213 PROTEIN YHBQ"/>
    <property type="match status" value="1"/>
</dbReference>
<keyword evidence="3" id="KW-0378">Hydrolase</keyword>
<organism evidence="3 4">
    <name type="scientific">Candidatus Kuenenbacteria bacterium GW2011_GWA2_42_15</name>
    <dbReference type="NCBI Taxonomy" id="1618677"/>
    <lineage>
        <taxon>Bacteria</taxon>
        <taxon>Candidatus Kueneniibacteriota</taxon>
    </lineage>
</organism>
<dbReference type="PROSITE" id="PS50164">
    <property type="entry name" value="GIY_YIG"/>
    <property type="match status" value="1"/>
</dbReference>
<name>A0A0G1BQC0_9BACT</name>
<proteinExistence type="inferred from homology"/>
<dbReference type="SUPFAM" id="SSF82771">
    <property type="entry name" value="GIY-YIG endonuclease"/>
    <property type="match status" value="1"/>
</dbReference>
<keyword evidence="3" id="KW-0540">Nuclease</keyword>
<reference evidence="3 4" key="1">
    <citation type="journal article" date="2015" name="Nature">
        <title>rRNA introns, odd ribosomes, and small enigmatic genomes across a large radiation of phyla.</title>
        <authorList>
            <person name="Brown C.T."/>
            <person name="Hug L.A."/>
            <person name="Thomas B.C."/>
            <person name="Sharon I."/>
            <person name="Castelle C.J."/>
            <person name="Singh A."/>
            <person name="Wilkins M.J."/>
            <person name="Williams K.H."/>
            <person name="Banfield J.F."/>
        </authorList>
    </citation>
    <scope>NUCLEOTIDE SEQUENCE [LARGE SCALE GENOMIC DNA]</scope>
</reference>
<evidence type="ECO:0000313" key="3">
    <source>
        <dbReference type="EMBL" id="KKS39668.1"/>
    </source>
</evidence>
<accession>A0A0G1BQC0</accession>
<dbReference type="InterPro" id="IPR000305">
    <property type="entry name" value="GIY-YIG_endonuc"/>
</dbReference>
<dbReference type="Gene3D" id="3.40.1440.10">
    <property type="entry name" value="GIY-YIG endonuclease"/>
    <property type="match status" value="1"/>
</dbReference>
<dbReference type="GO" id="GO:0004519">
    <property type="term" value="F:endonuclease activity"/>
    <property type="evidence" value="ECO:0007669"/>
    <property type="project" value="UniProtKB-KW"/>
</dbReference>
<dbReference type="Proteomes" id="UP000034516">
    <property type="component" value="Unassembled WGS sequence"/>
</dbReference>
<protein>
    <submittedName>
        <fullName evidence="3">Endonuclease</fullName>
    </submittedName>
</protein>
<gene>
    <name evidence="3" type="ORF">UV02_C0059G0002</name>
</gene>